<accession>A0ACC0TXG1</accession>
<dbReference type="EMBL" id="JAGFNK010000331">
    <property type="protein sequence ID" value="KAI9452611.1"/>
    <property type="molecule type" value="Genomic_DNA"/>
</dbReference>
<gene>
    <name evidence="1" type="ORF">F5148DRAFT_1289530</name>
</gene>
<evidence type="ECO:0000313" key="2">
    <source>
        <dbReference type="Proteomes" id="UP001207468"/>
    </source>
</evidence>
<reference evidence="1" key="1">
    <citation type="submission" date="2021-03" db="EMBL/GenBank/DDBJ databases">
        <title>Evolutionary priming and transition to the ectomycorrhizal habit in an iconic lineage of mushroom-forming fungi: is preadaptation a requirement?</title>
        <authorList>
            <consortium name="DOE Joint Genome Institute"/>
            <person name="Looney B.P."/>
            <person name="Miyauchi S."/>
            <person name="Morin E."/>
            <person name="Drula E."/>
            <person name="Courty P.E."/>
            <person name="Chicoki N."/>
            <person name="Fauchery L."/>
            <person name="Kohler A."/>
            <person name="Kuo A."/>
            <person name="LaButti K."/>
            <person name="Pangilinan J."/>
            <person name="Lipzen A."/>
            <person name="Riley R."/>
            <person name="Andreopoulos W."/>
            <person name="He G."/>
            <person name="Johnson J."/>
            <person name="Barry K.W."/>
            <person name="Grigoriev I.V."/>
            <person name="Nagy L."/>
            <person name="Hibbett D."/>
            <person name="Henrissat B."/>
            <person name="Matheny P.B."/>
            <person name="Labbe J."/>
            <person name="Martin A.F."/>
        </authorList>
    </citation>
    <scope>NUCLEOTIDE SEQUENCE</scope>
    <source>
        <strain evidence="1">BPL698</strain>
    </source>
</reference>
<evidence type="ECO:0000313" key="1">
    <source>
        <dbReference type="EMBL" id="KAI9452611.1"/>
    </source>
</evidence>
<protein>
    <submittedName>
        <fullName evidence="1">Uncharacterized protein</fullName>
    </submittedName>
</protein>
<proteinExistence type="predicted"/>
<keyword evidence="2" id="KW-1185">Reference proteome</keyword>
<dbReference type="Proteomes" id="UP001207468">
    <property type="component" value="Unassembled WGS sequence"/>
</dbReference>
<organism evidence="1 2">
    <name type="scientific">Russula earlei</name>
    <dbReference type="NCBI Taxonomy" id="71964"/>
    <lineage>
        <taxon>Eukaryota</taxon>
        <taxon>Fungi</taxon>
        <taxon>Dikarya</taxon>
        <taxon>Basidiomycota</taxon>
        <taxon>Agaricomycotina</taxon>
        <taxon>Agaricomycetes</taxon>
        <taxon>Russulales</taxon>
        <taxon>Russulaceae</taxon>
        <taxon>Russula</taxon>
    </lineage>
</organism>
<name>A0ACC0TXG1_9AGAM</name>
<comment type="caution">
    <text evidence="1">The sequence shown here is derived from an EMBL/GenBank/DDBJ whole genome shotgun (WGS) entry which is preliminary data.</text>
</comment>
<sequence length="286" mass="30105">MKNFYTLLLLLLFPALSYCQCISGPGVLLVGTSGTYSASGNPGQCSQCYNWSLSNGDAAISGTNLNSSVLINAISTGTVILTLNYFDGTGCHQCRDTITIVPPGTCDIPTGQIISFVNALGSPDLLFYSGTPVGLGGATSFSYFWTFTYGDGSTSNSTDQNPVFPVDCSNPVVRATVVISSGICSITLTKQWLTGICGTDGLGIQAVAAPLIKVSPNPTNSLIRFEGKNLQQYKVSVVDVSGKYIIKDASLLTPVDIAKSENGTYLYVITDRNGVTQRGKVIKTGN</sequence>